<comment type="caution">
    <text evidence="3">The sequence shown here is derived from an EMBL/GenBank/DDBJ whole genome shotgun (WGS) entry which is preliminary data.</text>
</comment>
<dbReference type="EMBL" id="QXDC01000002">
    <property type="protein sequence ID" value="RIA46613.1"/>
    <property type="molecule type" value="Genomic_DNA"/>
</dbReference>
<protein>
    <submittedName>
        <fullName evidence="3">Uncharacterized protein</fullName>
    </submittedName>
</protein>
<sequence>MNVRKMIGTVLGATAMCFASSAAWAQSSGGITYSRPPSADAPAASASIKNRKAQLDPKRDTPESFATYQLMLAYGKCAAGLGNDFVSGILGSPAESRTEKHDLVELQQRVSSCKRTGLTNVMSLQRGVLAEGMYRRANETAPKLPSYGAAKPEYQQFIDLENKRNHLRSAADQTMISATDCLVAQQPAIADRVLRTEHGSDAESSAMDSLFAYASKCAGPKRPEALSRSFLRAFVADSMYQYTKWSAQRVSASKD</sequence>
<organism evidence="3 4">
    <name type="scientific">Hephaestia caeni</name>
    <dbReference type="NCBI Taxonomy" id="645617"/>
    <lineage>
        <taxon>Bacteria</taxon>
        <taxon>Pseudomonadati</taxon>
        <taxon>Pseudomonadota</taxon>
        <taxon>Alphaproteobacteria</taxon>
        <taxon>Sphingomonadales</taxon>
        <taxon>Sphingomonadaceae</taxon>
        <taxon>Hephaestia</taxon>
    </lineage>
</organism>
<dbReference type="Proteomes" id="UP000266568">
    <property type="component" value="Unassembled WGS sequence"/>
</dbReference>
<feature type="chain" id="PRO_5017364805" evidence="2">
    <location>
        <begin position="26"/>
        <end position="255"/>
    </location>
</feature>
<keyword evidence="2" id="KW-0732">Signal</keyword>
<keyword evidence="4" id="KW-1185">Reference proteome</keyword>
<name>A0A397PDY7_9SPHN</name>
<evidence type="ECO:0000313" key="4">
    <source>
        <dbReference type="Proteomes" id="UP000266568"/>
    </source>
</evidence>
<feature type="region of interest" description="Disordered" evidence="1">
    <location>
        <begin position="35"/>
        <end position="60"/>
    </location>
</feature>
<proteinExistence type="predicted"/>
<evidence type="ECO:0000313" key="3">
    <source>
        <dbReference type="EMBL" id="RIA46613.1"/>
    </source>
</evidence>
<feature type="signal peptide" evidence="2">
    <location>
        <begin position="1"/>
        <end position="25"/>
    </location>
</feature>
<dbReference type="RefSeq" id="WP_119034707.1">
    <property type="nucleotide sequence ID" value="NZ_QXDC01000002.1"/>
</dbReference>
<evidence type="ECO:0000256" key="2">
    <source>
        <dbReference type="SAM" id="SignalP"/>
    </source>
</evidence>
<reference evidence="3 4" key="1">
    <citation type="submission" date="2018-08" db="EMBL/GenBank/DDBJ databases">
        <title>Genomic Encyclopedia of Type Strains, Phase IV (KMG-IV): sequencing the most valuable type-strain genomes for metagenomic binning, comparative biology and taxonomic classification.</title>
        <authorList>
            <person name="Goeker M."/>
        </authorList>
    </citation>
    <scope>NUCLEOTIDE SEQUENCE [LARGE SCALE GENOMIC DNA]</scope>
    <source>
        <strain evidence="3 4">DSM 25527</strain>
    </source>
</reference>
<feature type="compositionally biased region" description="Low complexity" evidence="1">
    <location>
        <begin position="36"/>
        <end position="47"/>
    </location>
</feature>
<accession>A0A397PDY7</accession>
<dbReference type="AlphaFoldDB" id="A0A397PDY7"/>
<gene>
    <name evidence="3" type="ORF">DFR49_1159</name>
</gene>
<evidence type="ECO:0000256" key="1">
    <source>
        <dbReference type="SAM" id="MobiDB-lite"/>
    </source>
</evidence>